<organism evidence="2 3">
    <name type="scientific">Ureibacillus acetophenoni</name>
    <dbReference type="NCBI Taxonomy" id="614649"/>
    <lineage>
        <taxon>Bacteria</taxon>
        <taxon>Bacillati</taxon>
        <taxon>Bacillota</taxon>
        <taxon>Bacilli</taxon>
        <taxon>Bacillales</taxon>
        <taxon>Caryophanaceae</taxon>
        <taxon>Ureibacillus</taxon>
    </lineage>
</organism>
<dbReference type="Pfam" id="PF08378">
    <property type="entry name" value="NERD"/>
    <property type="match status" value="1"/>
</dbReference>
<dbReference type="AlphaFoldDB" id="A0A285U947"/>
<dbReference type="PROSITE" id="PS50965">
    <property type="entry name" value="NERD"/>
    <property type="match status" value="1"/>
</dbReference>
<dbReference type="InterPro" id="IPR011528">
    <property type="entry name" value="NERD"/>
</dbReference>
<name>A0A285U947_9BACL</name>
<gene>
    <name evidence="2" type="ORF">SAMN05877842_104104</name>
</gene>
<evidence type="ECO:0000313" key="2">
    <source>
        <dbReference type="EMBL" id="SOC38349.1"/>
    </source>
</evidence>
<reference evidence="3" key="1">
    <citation type="submission" date="2017-08" db="EMBL/GenBank/DDBJ databases">
        <authorList>
            <person name="Varghese N."/>
            <person name="Submissions S."/>
        </authorList>
    </citation>
    <scope>NUCLEOTIDE SEQUENCE [LARGE SCALE GENOMIC DNA]</scope>
    <source>
        <strain evidence="3">JC23</strain>
    </source>
</reference>
<evidence type="ECO:0000313" key="3">
    <source>
        <dbReference type="Proteomes" id="UP000219252"/>
    </source>
</evidence>
<keyword evidence="3" id="KW-1185">Reference proteome</keyword>
<proteinExistence type="predicted"/>
<protein>
    <submittedName>
        <fullName evidence="2">Nuclease-like protein</fullName>
    </submittedName>
</protein>
<evidence type="ECO:0000259" key="1">
    <source>
        <dbReference type="PROSITE" id="PS50965"/>
    </source>
</evidence>
<feature type="domain" description="NERD" evidence="1">
    <location>
        <begin position="37"/>
        <end position="150"/>
    </location>
</feature>
<accession>A0A285U947</accession>
<sequence>MIIKNRKKSTELLIFESLNNRMKLAEKDMLNFYNLRKGFEGEVLFDRYLEQVRCDCLILNDLLLQMNQKTFQLDSLLITSDCIHVFEVKNFEGDYYYDSASDQLFPKTRNVDIVNPLVQLMRSDTLLRQLLESFGLRFPIKSTVVFVNPQFTLYQAPMDKPFILPT</sequence>
<dbReference type="Proteomes" id="UP000219252">
    <property type="component" value="Unassembled WGS sequence"/>
</dbReference>
<dbReference type="EMBL" id="OBQC01000004">
    <property type="protein sequence ID" value="SOC38349.1"/>
    <property type="molecule type" value="Genomic_DNA"/>
</dbReference>